<dbReference type="AlphaFoldDB" id="A0A507BLG6"/>
<proteinExistence type="predicted"/>
<gene>
    <name evidence="2" type="ORF">E0L32_003161</name>
</gene>
<dbReference type="EMBL" id="SKBQ01000013">
    <property type="protein sequence ID" value="TPX17518.1"/>
    <property type="molecule type" value="Genomic_DNA"/>
</dbReference>
<evidence type="ECO:0000256" key="1">
    <source>
        <dbReference type="SAM" id="MobiDB-lite"/>
    </source>
</evidence>
<accession>A0A507BLG6</accession>
<keyword evidence="3" id="KW-1185">Reference proteome</keyword>
<evidence type="ECO:0000313" key="3">
    <source>
        <dbReference type="Proteomes" id="UP000319257"/>
    </source>
</evidence>
<dbReference type="Proteomes" id="UP000319257">
    <property type="component" value="Unassembled WGS sequence"/>
</dbReference>
<dbReference type="GeneID" id="41970608"/>
<name>A0A507BLG6_9PEZI</name>
<comment type="caution">
    <text evidence="2">The sequence shown here is derived from an EMBL/GenBank/DDBJ whole genome shotgun (WGS) entry which is preliminary data.</text>
</comment>
<feature type="region of interest" description="Disordered" evidence="1">
    <location>
        <begin position="119"/>
        <end position="153"/>
    </location>
</feature>
<protein>
    <submittedName>
        <fullName evidence="2">Uncharacterized protein</fullName>
    </submittedName>
</protein>
<dbReference type="InParanoid" id="A0A507BLG6"/>
<dbReference type="RefSeq" id="XP_030999229.1">
    <property type="nucleotide sequence ID" value="XM_031137431.1"/>
</dbReference>
<reference evidence="2 3" key="1">
    <citation type="submission" date="2019-06" db="EMBL/GenBank/DDBJ databases">
        <title>Draft genome sequence of the filamentous fungus Phialemoniopsis curvata isolated from diesel fuel.</title>
        <authorList>
            <person name="Varaljay V.A."/>
            <person name="Lyon W.J."/>
            <person name="Crouch A.L."/>
            <person name="Drake C.E."/>
            <person name="Hollomon J.M."/>
            <person name="Nadeau L.J."/>
            <person name="Nunn H.S."/>
            <person name="Stevenson B.S."/>
            <person name="Bojanowski C.L."/>
            <person name="Crookes-Goodson W.J."/>
        </authorList>
    </citation>
    <scope>NUCLEOTIDE SEQUENCE [LARGE SCALE GENOMIC DNA]</scope>
    <source>
        <strain evidence="2 3">D216</strain>
    </source>
</reference>
<feature type="region of interest" description="Disordered" evidence="1">
    <location>
        <begin position="1"/>
        <end position="89"/>
    </location>
</feature>
<organism evidence="2 3">
    <name type="scientific">Thyridium curvatum</name>
    <dbReference type="NCBI Taxonomy" id="1093900"/>
    <lineage>
        <taxon>Eukaryota</taxon>
        <taxon>Fungi</taxon>
        <taxon>Dikarya</taxon>
        <taxon>Ascomycota</taxon>
        <taxon>Pezizomycotina</taxon>
        <taxon>Sordariomycetes</taxon>
        <taxon>Sordariomycetidae</taxon>
        <taxon>Thyridiales</taxon>
        <taxon>Thyridiaceae</taxon>
        <taxon>Thyridium</taxon>
    </lineage>
</organism>
<sequence length="153" mass="16750">MTPKDKIPPHEPRCCHPKDGTPTAEIPQDSQPNFEQQTKLSNRKPRSTLIPCGMMPVHRDRNTSRNIQNGNAGSLGAATTAAPPDNSLPLDRWLSQTMADEPYNTLGFVQAVGDLDQWYTPSHDDAPCRLDATAASGADQDPSQMDVGYHKQT</sequence>
<feature type="compositionally biased region" description="Polar residues" evidence="1">
    <location>
        <begin position="28"/>
        <end position="40"/>
    </location>
</feature>
<feature type="compositionally biased region" description="Basic and acidic residues" evidence="1">
    <location>
        <begin position="1"/>
        <end position="19"/>
    </location>
</feature>
<evidence type="ECO:0000313" key="2">
    <source>
        <dbReference type="EMBL" id="TPX17518.1"/>
    </source>
</evidence>